<evidence type="ECO:0000256" key="9">
    <source>
        <dbReference type="ARBA" id="ARBA00023679"/>
    </source>
</evidence>
<feature type="domain" description="Nudix hydrolase" evidence="11">
    <location>
        <begin position="190"/>
        <end position="323"/>
    </location>
</feature>
<keyword evidence="13" id="KW-1185">Reference proteome</keyword>
<dbReference type="GO" id="GO:0019677">
    <property type="term" value="P:NAD+ catabolic process"/>
    <property type="evidence" value="ECO:0007669"/>
    <property type="project" value="TreeGrafter"/>
</dbReference>
<dbReference type="OrthoDB" id="9791656at2"/>
<evidence type="ECO:0000256" key="6">
    <source>
        <dbReference type="ARBA" id="ARBA00022801"/>
    </source>
</evidence>
<dbReference type="InterPro" id="IPR050241">
    <property type="entry name" value="NAD-cap_RNA_hydrolase_NudC"/>
</dbReference>
<dbReference type="Gene3D" id="3.90.79.10">
    <property type="entry name" value="Nucleoside Triphosphate Pyrophosphohydrolase"/>
    <property type="match status" value="1"/>
</dbReference>
<dbReference type="NCBIfam" id="NF001299">
    <property type="entry name" value="PRK00241.1"/>
    <property type="match status" value="1"/>
</dbReference>
<keyword evidence="7" id="KW-0460">Magnesium</keyword>
<sequence length="343" mass="36498">MSPRAAARSDGAAGSQGGARAKGAGQALHARGEAAPPLARSTLDRAAHRRTDPQWLAQAWAGARVLVLDVASDGRALVRTDTPVPTLVLVEADDVPPELATGAMFLGVEPDGVPVFCVHAELPTVPDTRAAHLRQVGHLLGDRDAGLFTTALALTNWHLRHLYHPVTGEPTRADEGGWSRVDAGGERVWPRTDPAMIVLVHDGVDGVDGRCLLGNNATWPSTAGQRRFSCLAGYVEPGESAEATVLREVHEEVGLPVADVTYVTSQAWPFPGSLMLGFLATADPTHPVRVDSTEIAQARWFTRQEIGAALAGRPVDVGGAELRLPPRSSIALFLIHRWFDGHS</sequence>
<evidence type="ECO:0000313" key="12">
    <source>
        <dbReference type="EMBL" id="TCB97647.1"/>
    </source>
</evidence>
<evidence type="ECO:0000256" key="4">
    <source>
        <dbReference type="ARBA" id="ARBA00012381"/>
    </source>
</evidence>
<comment type="caution">
    <text evidence="12">The sequence shown here is derived from an EMBL/GenBank/DDBJ whole genome shotgun (WGS) entry which is preliminary data.</text>
</comment>
<evidence type="ECO:0000256" key="2">
    <source>
        <dbReference type="ARBA" id="ARBA00001947"/>
    </source>
</evidence>
<proteinExistence type="inferred from homology"/>
<dbReference type="GO" id="GO:0006742">
    <property type="term" value="P:NADP+ catabolic process"/>
    <property type="evidence" value="ECO:0007669"/>
    <property type="project" value="TreeGrafter"/>
</dbReference>
<dbReference type="InterPro" id="IPR000086">
    <property type="entry name" value="NUDIX_hydrolase_dom"/>
</dbReference>
<evidence type="ECO:0000256" key="1">
    <source>
        <dbReference type="ARBA" id="ARBA00001946"/>
    </source>
</evidence>
<comment type="cofactor">
    <cofactor evidence="2">
        <name>Zn(2+)</name>
        <dbReference type="ChEBI" id="CHEBI:29105"/>
    </cofactor>
</comment>
<dbReference type="InterPro" id="IPR015797">
    <property type="entry name" value="NUDIX_hydrolase-like_dom_sf"/>
</dbReference>
<dbReference type="Pfam" id="PF09296">
    <property type="entry name" value="NUDIX-like"/>
    <property type="match status" value="1"/>
</dbReference>
<dbReference type="EC" id="3.6.1.22" evidence="4"/>
<evidence type="ECO:0000256" key="5">
    <source>
        <dbReference type="ARBA" id="ARBA00022723"/>
    </source>
</evidence>
<evidence type="ECO:0000256" key="8">
    <source>
        <dbReference type="ARBA" id="ARBA00023027"/>
    </source>
</evidence>
<accession>A0A4R0GLA4</accession>
<dbReference type="InterPro" id="IPR049734">
    <property type="entry name" value="NudC-like_C"/>
</dbReference>
<dbReference type="GO" id="GO:0110153">
    <property type="term" value="F:RNA NAD-cap (NMN-forming) hydrolase activity"/>
    <property type="evidence" value="ECO:0007669"/>
    <property type="project" value="RHEA"/>
</dbReference>
<keyword evidence="8" id="KW-0520">NAD</keyword>
<evidence type="ECO:0000256" key="3">
    <source>
        <dbReference type="ARBA" id="ARBA00009595"/>
    </source>
</evidence>
<dbReference type="CDD" id="cd03429">
    <property type="entry name" value="NUDIX_NADH_pyrophosphatase_Nudt13"/>
    <property type="match status" value="1"/>
</dbReference>
<evidence type="ECO:0000259" key="11">
    <source>
        <dbReference type="PROSITE" id="PS51462"/>
    </source>
</evidence>
<dbReference type="GO" id="GO:0035529">
    <property type="term" value="F:NADH pyrophosphatase activity"/>
    <property type="evidence" value="ECO:0007669"/>
    <property type="project" value="TreeGrafter"/>
</dbReference>
<gene>
    <name evidence="12" type="ORF">E0H26_12095</name>
</gene>
<dbReference type="PROSITE" id="PS00893">
    <property type="entry name" value="NUDIX_BOX"/>
    <property type="match status" value="1"/>
</dbReference>
<comment type="cofactor">
    <cofactor evidence="1">
        <name>Mg(2+)</name>
        <dbReference type="ChEBI" id="CHEBI:18420"/>
    </cofactor>
</comment>
<feature type="region of interest" description="Disordered" evidence="10">
    <location>
        <begin position="1"/>
        <end position="37"/>
    </location>
</feature>
<reference evidence="12 13" key="1">
    <citation type="submission" date="2019-02" db="EMBL/GenBank/DDBJ databases">
        <title>Jishengella sp. nov., isolated from a root of Zingiber montanum.</title>
        <authorList>
            <person name="Kuncharoen N."/>
            <person name="Kudo T."/>
            <person name="Masahiro Y."/>
            <person name="Ohkuma M."/>
            <person name="Tanasupawat S."/>
        </authorList>
    </citation>
    <scope>NUCLEOTIDE SEQUENCE [LARGE SCALE GENOMIC DNA]</scope>
    <source>
        <strain evidence="12 13">PLAI 1-1</strain>
    </source>
</reference>
<keyword evidence="5" id="KW-0479">Metal-binding</keyword>
<dbReference type="InterPro" id="IPR015375">
    <property type="entry name" value="NADH_PPase-like_N"/>
</dbReference>
<dbReference type="Gene3D" id="3.90.79.20">
    <property type="match status" value="1"/>
</dbReference>
<comment type="similarity">
    <text evidence="3">Belongs to the Nudix hydrolase family. NudC subfamily.</text>
</comment>
<dbReference type="RefSeq" id="WP_131303691.1">
    <property type="nucleotide sequence ID" value="NZ_SJJR01000006.1"/>
</dbReference>
<dbReference type="InterPro" id="IPR020084">
    <property type="entry name" value="NUDIX_hydrolase_CS"/>
</dbReference>
<protein>
    <recommendedName>
        <fullName evidence="4">NAD(+) diphosphatase</fullName>
        <ecNumber evidence="4">3.6.1.22</ecNumber>
    </recommendedName>
</protein>
<organism evidence="12 13">
    <name type="scientific">Micromonospora zingiberis</name>
    <dbReference type="NCBI Taxonomy" id="2053011"/>
    <lineage>
        <taxon>Bacteria</taxon>
        <taxon>Bacillati</taxon>
        <taxon>Actinomycetota</taxon>
        <taxon>Actinomycetes</taxon>
        <taxon>Micromonosporales</taxon>
        <taxon>Micromonosporaceae</taxon>
        <taxon>Micromonospora</taxon>
    </lineage>
</organism>
<dbReference type="GO" id="GO:0046872">
    <property type="term" value="F:metal ion binding"/>
    <property type="evidence" value="ECO:0007669"/>
    <property type="project" value="UniProtKB-KW"/>
</dbReference>
<dbReference type="AlphaFoldDB" id="A0A4R0GLA4"/>
<name>A0A4R0GLA4_9ACTN</name>
<dbReference type="PANTHER" id="PTHR42904">
    <property type="entry name" value="NUDIX HYDROLASE, NUDC SUBFAMILY"/>
    <property type="match status" value="1"/>
</dbReference>
<dbReference type="SUPFAM" id="SSF55811">
    <property type="entry name" value="Nudix"/>
    <property type="match status" value="1"/>
</dbReference>
<dbReference type="Proteomes" id="UP000292274">
    <property type="component" value="Unassembled WGS sequence"/>
</dbReference>
<evidence type="ECO:0000256" key="7">
    <source>
        <dbReference type="ARBA" id="ARBA00022842"/>
    </source>
</evidence>
<keyword evidence="6 12" id="KW-0378">Hydrolase</keyword>
<dbReference type="PROSITE" id="PS51462">
    <property type="entry name" value="NUDIX"/>
    <property type="match status" value="1"/>
</dbReference>
<evidence type="ECO:0000313" key="13">
    <source>
        <dbReference type="Proteomes" id="UP000292274"/>
    </source>
</evidence>
<feature type="compositionally biased region" description="Low complexity" evidence="10">
    <location>
        <begin position="1"/>
        <end position="27"/>
    </location>
</feature>
<dbReference type="Pfam" id="PF00293">
    <property type="entry name" value="NUDIX"/>
    <property type="match status" value="1"/>
</dbReference>
<evidence type="ECO:0000256" key="10">
    <source>
        <dbReference type="SAM" id="MobiDB-lite"/>
    </source>
</evidence>
<comment type="catalytic activity">
    <reaction evidence="9">
        <text>a 5'-end NAD(+)-phospho-ribonucleoside in mRNA + H2O = a 5'-end phospho-adenosine-phospho-ribonucleoside in mRNA + beta-nicotinamide D-ribonucleotide + 2 H(+)</text>
        <dbReference type="Rhea" id="RHEA:60876"/>
        <dbReference type="Rhea" id="RHEA-COMP:15698"/>
        <dbReference type="Rhea" id="RHEA-COMP:15719"/>
        <dbReference type="ChEBI" id="CHEBI:14649"/>
        <dbReference type="ChEBI" id="CHEBI:15377"/>
        <dbReference type="ChEBI" id="CHEBI:15378"/>
        <dbReference type="ChEBI" id="CHEBI:144029"/>
        <dbReference type="ChEBI" id="CHEBI:144051"/>
    </reaction>
    <physiologicalReaction direction="left-to-right" evidence="9">
        <dbReference type="Rhea" id="RHEA:60877"/>
    </physiologicalReaction>
</comment>
<dbReference type="EMBL" id="SJJR01000006">
    <property type="protein sequence ID" value="TCB97647.1"/>
    <property type="molecule type" value="Genomic_DNA"/>
</dbReference>
<dbReference type="GO" id="GO:0005829">
    <property type="term" value="C:cytosol"/>
    <property type="evidence" value="ECO:0007669"/>
    <property type="project" value="TreeGrafter"/>
</dbReference>
<dbReference type="PANTHER" id="PTHR42904:SF6">
    <property type="entry name" value="NAD-CAPPED RNA HYDROLASE NUDT12"/>
    <property type="match status" value="1"/>
</dbReference>